<name>A0ABN6MEU3_9ACTN</name>
<keyword evidence="1" id="KW-0238">DNA-binding</keyword>
<dbReference type="Proteomes" id="UP001320544">
    <property type="component" value="Chromosome"/>
</dbReference>
<dbReference type="InterPro" id="IPR036390">
    <property type="entry name" value="WH_DNA-bd_sf"/>
</dbReference>
<dbReference type="Gene3D" id="1.10.10.10">
    <property type="entry name" value="Winged helix-like DNA-binding domain superfamily/Winged helix DNA-binding domain"/>
    <property type="match status" value="1"/>
</dbReference>
<dbReference type="InterPro" id="IPR000944">
    <property type="entry name" value="Tscrpt_reg_Rrf2"/>
</dbReference>
<protein>
    <recommendedName>
        <fullName evidence="4">BadM/Rrf2 family transcriptional regulator</fullName>
    </recommendedName>
</protein>
<dbReference type="NCBIfam" id="TIGR00738">
    <property type="entry name" value="rrf2_super"/>
    <property type="match status" value="1"/>
</dbReference>
<dbReference type="EMBL" id="AP025564">
    <property type="protein sequence ID" value="BDE95053.1"/>
    <property type="molecule type" value="Genomic_DNA"/>
</dbReference>
<reference evidence="2 3" key="1">
    <citation type="submission" date="2022-01" db="EMBL/GenBank/DDBJ databases">
        <title>Novel bile acid biosynthetic pathways are enriched in the microbiome of centenarians.</title>
        <authorList>
            <person name="Sato Y."/>
            <person name="Atarashi K."/>
            <person name="Plichta R.D."/>
            <person name="Arai Y."/>
            <person name="Sasajima S."/>
            <person name="Kearney M.S."/>
            <person name="Suda W."/>
            <person name="Takeshita K."/>
            <person name="Sasaki T."/>
            <person name="Okamoto S."/>
            <person name="Skelly N.A."/>
            <person name="Okamura Y."/>
            <person name="Vlamakis H."/>
            <person name="Li Y."/>
            <person name="Tanoue T."/>
            <person name="Takei H."/>
            <person name="Nittono H."/>
            <person name="Narushima S."/>
            <person name="Irie J."/>
            <person name="Itoh H."/>
            <person name="Moriya K."/>
            <person name="Sugiura Y."/>
            <person name="Suematsu M."/>
            <person name="Moritoki N."/>
            <person name="Shibata S."/>
            <person name="Littman R.D."/>
            <person name="Fischbach A.M."/>
            <person name="Uwamino Y."/>
            <person name="Inoue T."/>
            <person name="Honda A."/>
            <person name="Hattori M."/>
            <person name="Murai T."/>
            <person name="Xavier J.R."/>
            <person name="Hirose N."/>
            <person name="Honda K."/>
        </authorList>
    </citation>
    <scope>NUCLEOTIDE SEQUENCE [LARGE SCALE GENOMIC DNA]</scope>
    <source>
        <strain evidence="2 3">CE91-St30</strain>
    </source>
</reference>
<accession>A0ABN6MEU3</accession>
<dbReference type="InterPro" id="IPR036388">
    <property type="entry name" value="WH-like_DNA-bd_sf"/>
</dbReference>
<dbReference type="PANTHER" id="PTHR33221">
    <property type="entry name" value="WINGED HELIX-TURN-HELIX TRANSCRIPTIONAL REGULATOR, RRF2 FAMILY"/>
    <property type="match status" value="1"/>
</dbReference>
<dbReference type="RefSeq" id="WP_244411546.1">
    <property type="nucleotide sequence ID" value="NZ_AP025564.1"/>
</dbReference>
<dbReference type="InterPro" id="IPR030489">
    <property type="entry name" value="TR_Rrf2-type_CS"/>
</dbReference>
<dbReference type="Pfam" id="PF02082">
    <property type="entry name" value="Rrf2"/>
    <property type="match status" value="1"/>
</dbReference>
<dbReference type="PANTHER" id="PTHR33221:SF5">
    <property type="entry name" value="HTH-TYPE TRANSCRIPTIONAL REGULATOR ISCR"/>
    <property type="match status" value="1"/>
</dbReference>
<organism evidence="2 3">
    <name type="scientific">Raoultibacter timonensis</name>
    <dbReference type="NCBI Taxonomy" id="1907662"/>
    <lineage>
        <taxon>Bacteria</taxon>
        <taxon>Bacillati</taxon>
        <taxon>Actinomycetota</taxon>
        <taxon>Coriobacteriia</taxon>
        <taxon>Eggerthellales</taxon>
        <taxon>Eggerthellaceae</taxon>
        <taxon>Raoultibacter</taxon>
    </lineage>
</organism>
<evidence type="ECO:0000313" key="2">
    <source>
        <dbReference type="EMBL" id="BDE95053.1"/>
    </source>
</evidence>
<evidence type="ECO:0008006" key="4">
    <source>
        <dbReference type="Google" id="ProtNLM"/>
    </source>
</evidence>
<dbReference type="SUPFAM" id="SSF46785">
    <property type="entry name" value="Winged helix' DNA-binding domain"/>
    <property type="match status" value="1"/>
</dbReference>
<evidence type="ECO:0000256" key="1">
    <source>
        <dbReference type="ARBA" id="ARBA00023125"/>
    </source>
</evidence>
<keyword evidence="3" id="KW-1185">Reference proteome</keyword>
<gene>
    <name evidence="2" type="ORF">CE91St30_03860</name>
</gene>
<proteinExistence type="predicted"/>
<evidence type="ECO:0000313" key="3">
    <source>
        <dbReference type="Proteomes" id="UP001320544"/>
    </source>
</evidence>
<dbReference type="PROSITE" id="PS01332">
    <property type="entry name" value="HTH_RRF2_1"/>
    <property type="match status" value="1"/>
</dbReference>
<dbReference type="PROSITE" id="PS51197">
    <property type="entry name" value="HTH_RRF2_2"/>
    <property type="match status" value="1"/>
</dbReference>
<sequence length="163" mass="17864">MKNNATTDYAMRMVLYIAVKGGLRPSREISREMGIPQNLLVQLGTQLREASILQAKLGKHGGYMLAKSAFEISIYDVVCAIENRPQPPNTAGISEKAMADSILDLYQTTMERIVSLLSDITIEQVADMARGSETVAPEPLTVKQMRTALGAVPESTPRQEPSR</sequence>